<evidence type="ECO:0008006" key="3">
    <source>
        <dbReference type="Google" id="ProtNLM"/>
    </source>
</evidence>
<organism evidence="1 2">
    <name type="scientific">Solanum commersonii</name>
    <name type="common">Commerson's wild potato</name>
    <name type="synonym">Commerson's nightshade</name>
    <dbReference type="NCBI Taxonomy" id="4109"/>
    <lineage>
        <taxon>Eukaryota</taxon>
        <taxon>Viridiplantae</taxon>
        <taxon>Streptophyta</taxon>
        <taxon>Embryophyta</taxon>
        <taxon>Tracheophyta</taxon>
        <taxon>Spermatophyta</taxon>
        <taxon>Magnoliopsida</taxon>
        <taxon>eudicotyledons</taxon>
        <taxon>Gunneridae</taxon>
        <taxon>Pentapetalae</taxon>
        <taxon>asterids</taxon>
        <taxon>lamiids</taxon>
        <taxon>Solanales</taxon>
        <taxon>Solanaceae</taxon>
        <taxon>Solanoideae</taxon>
        <taxon>Solaneae</taxon>
        <taxon>Solanum</taxon>
    </lineage>
</organism>
<gene>
    <name evidence="1" type="ORF">H5410_045734</name>
</gene>
<protein>
    <recommendedName>
        <fullName evidence="3">Reverse transcriptase domain-containing protein</fullName>
    </recommendedName>
</protein>
<reference evidence="1 2" key="1">
    <citation type="submission" date="2020-09" db="EMBL/GenBank/DDBJ databases">
        <title>De no assembly of potato wild relative species, Solanum commersonii.</title>
        <authorList>
            <person name="Cho K."/>
        </authorList>
    </citation>
    <scope>NUCLEOTIDE SEQUENCE [LARGE SCALE GENOMIC DNA]</scope>
    <source>
        <strain evidence="1">LZ3.2</strain>
        <tissue evidence="1">Leaf</tissue>
    </source>
</reference>
<evidence type="ECO:0000313" key="2">
    <source>
        <dbReference type="Proteomes" id="UP000824120"/>
    </source>
</evidence>
<dbReference type="EMBL" id="JACXVP010000009">
    <property type="protein sequence ID" value="KAG5585300.1"/>
    <property type="molecule type" value="Genomic_DNA"/>
</dbReference>
<comment type="caution">
    <text evidence="1">The sequence shown here is derived from an EMBL/GenBank/DDBJ whole genome shotgun (WGS) entry which is preliminary data.</text>
</comment>
<evidence type="ECO:0000313" key="1">
    <source>
        <dbReference type="EMBL" id="KAG5585300.1"/>
    </source>
</evidence>
<accession>A0A9J5XDL6</accession>
<dbReference type="PANTHER" id="PTHR47510">
    <property type="entry name" value="REVERSE TRANSCRIPTASE DOMAIN-CONTAINING PROTEIN"/>
    <property type="match status" value="1"/>
</dbReference>
<dbReference type="PANTHER" id="PTHR47510:SF3">
    <property type="entry name" value="ENDO_EXONUCLEASE_PHOSPHATASE DOMAIN-CONTAINING PROTEIN"/>
    <property type="match status" value="1"/>
</dbReference>
<dbReference type="Proteomes" id="UP000824120">
    <property type="component" value="Chromosome 9"/>
</dbReference>
<keyword evidence="2" id="KW-1185">Reference proteome</keyword>
<name>A0A9J5XDL6_SOLCO</name>
<dbReference type="OrthoDB" id="1729993at2759"/>
<proteinExistence type="predicted"/>
<sequence length="299" mass="34068">MSQSRVPPVLAHQSDDSFTFPLGIWLLFTIQGGGFLETKEYPKSFGNSWFNIERGGGIVSVKLVVRFAARKEQDAVALYSLFSKPCTANPFPKAPSILFSLFGVIVADGIEARDLDQVKCIKDGEGKVLVDEISIKQRWRRYFHKLLNEEGGGDIVLNDLAHSEGLRDFGYCRCFRIEEVIRAISRMSRGRATGPDEIPVDFWKSADKAGIEWLTRLLNVIFKTAKMPDEWRWSTMVSLYKNKGDIQNCNNYRGIKLLSRTMKIWERVVEMRVRRGVSISENQFGFMPGRSTTESIHLM</sequence>
<dbReference type="AlphaFoldDB" id="A0A9J5XDL6"/>